<dbReference type="RefSeq" id="WP_145190317.1">
    <property type="nucleotide sequence ID" value="NZ_CP036290.1"/>
</dbReference>
<dbReference type="Gene3D" id="2.130.10.10">
    <property type="entry name" value="YVTN repeat-like/Quinoprotein amine dehydrogenase"/>
    <property type="match status" value="5"/>
</dbReference>
<feature type="domain" description="PDZ" evidence="4">
    <location>
        <begin position="293"/>
        <end position="375"/>
    </location>
</feature>
<keyword evidence="1" id="KW-0677">Repeat</keyword>
<dbReference type="SUPFAM" id="SSF50939">
    <property type="entry name" value="Sialidases"/>
    <property type="match status" value="1"/>
</dbReference>
<evidence type="ECO:0000256" key="3">
    <source>
        <dbReference type="SAM" id="SignalP"/>
    </source>
</evidence>
<dbReference type="SUPFAM" id="SSF110296">
    <property type="entry name" value="Oligoxyloglucan reducing end-specific cellobiohydrolase"/>
    <property type="match status" value="1"/>
</dbReference>
<sequence precursor="true">MFDRTFVSSLSVAALLLAFAPATAQAQRRGAARTAEPATVALPDAWLEDLGWRSIGPANMGGRIVSIAAHPTDRATYWLGSASGGVLKTTNAGRTYEHQFDQEETVSIGHLAVSTSNPDVLWVGTGEANPRNSVSYGNGVYKSTDGGATWTHMGLEHSFQIGRIAIHPTDENTVYVGALGRLYGESEERGLYKTTDGGTTWERVLYVDERTGVTDIDMHPTDPNTLLVATYERQRDEFDTNQPAKKWGPGSGIWRTTDGGATWTELTEGLPTVDKGRIGIDWYRADPNIVFALVETERISRLPDDVAYMGMTGEDADTGARLTNVTEGGPSEAAELRVGDIVTRADGERVLAYDDLVRVIRQHKAGETIDIEYVRERQLFNTSVEFGPVPPPENEPDLSDEDALHARDLSLGLGGQRAQVQDAQGYDALETGGTFKSTDGGVTWTRINSLNPRPMYYSQIRVDPSDANHVYVLGTRLHRSSDGGVTFTSDGADGEVHVDHHALWIDPDDGRHMILGNDGGIYITRDRMESWDHHNHVAIGQFYRVTTDSEGLYSVYGGLQDNGSWGAPNRTRNSTGVVNSDWLSIGGGDGFVCKVDPNDPDQIYYESQNGGMRWRNLRTGEFGSMRPRAPEGVNYRFNWNTPFVLSSFNGKIVYAAGNHVFRSLDRGNGMKAISPELTRTERGSATTLAESPRDSDRLYVGTDDGALWTTRDGGTTWIDLMAPAAAVAPEVTSEGDATEATESDSTDSAEANDAPTLAGRWAARVTRMRAADEGLLELSLAEDADGALVGGFGTQSSSVESARYEASDGSIAITHRLGDATIEQTGVIDGERMTGWLSTWDGALQVFYRAEREENLESGGATGRWRLSLLGEVVAPEAGRFAIGLTEETADAAPDAAVTESEEPTTADAGVTLSGSIAAGSWRTDVQNAVWDSEADVLSLTFERDGARSDLVATLADDQLSGSFTAAGLFDVRFVARPDDDSGESRSDGERESGARLVELLPKPMWVSAVVPSAFVTERVYVTFDGHRSDLDDPFVFVSEDGGETWRDISANLPRGSTRTIAEDRVNRDLLYLGTEFGAYMSLDRGRSWMEMGADLPTVAVHEFAQAPNGGDVVAATHGRSLWILDATVLRQMTPEALAARATLFEPSEGVFWRGEVTRGSSGTRRFRGENPPSGVTLFYSLNGNARDVNLRITDLGGTLIQELEASTDAGLHRATWNLRGPGRMTSRGFMRSGAPVEPGRYLATLEANGDTQTREIRVVPDPDGAEGPTMAQLEYMEDLEEFEGEREEGGDDDEDLSDVVH</sequence>
<dbReference type="PROSITE" id="PS50106">
    <property type="entry name" value="PDZ"/>
    <property type="match status" value="1"/>
</dbReference>
<feature type="chain" id="PRO_5022101388" evidence="3">
    <location>
        <begin position="25"/>
        <end position="1302"/>
    </location>
</feature>
<dbReference type="InterPro" id="IPR052025">
    <property type="entry name" value="Xyloglucanase_GH74"/>
</dbReference>
<dbReference type="SMART" id="SM00228">
    <property type="entry name" value="PDZ"/>
    <property type="match status" value="1"/>
</dbReference>
<dbReference type="InterPro" id="IPR015943">
    <property type="entry name" value="WD40/YVTN_repeat-like_dom_sf"/>
</dbReference>
<dbReference type="SUPFAM" id="SSF50156">
    <property type="entry name" value="PDZ domain-like"/>
    <property type="match status" value="1"/>
</dbReference>
<dbReference type="InterPro" id="IPR001478">
    <property type="entry name" value="PDZ"/>
</dbReference>
<dbReference type="PANTHER" id="PTHR43739">
    <property type="entry name" value="XYLOGLUCANASE (EUROFUNG)"/>
    <property type="match status" value="1"/>
</dbReference>
<evidence type="ECO:0000313" key="6">
    <source>
        <dbReference type="Proteomes" id="UP000319342"/>
    </source>
</evidence>
<proteinExistence type="predicted"/>
<dbReference type="Gene3D" id="2.30.42.10">
    <property type="match status" value="1"/>
</dbReference>
<dbReference type="InterPro" id="IPR036278">
    <property type="entry name" value="Sialidase_sf"/>
</dbReference>
<dbReference type="CDD" id="cd15482">
    <property type="entry name" value="Sialidase_non-viral"/>
    <property type="match status" value="2"/>
</dbReference>
<dbReference type="Proteomes" id="UP000319342">
    <property type="component" value="Chromosome"/>
</dbReference>
<dbReference type="InterPro" id="IPR031778">
    <property type="entry name" value="Sortilin_N"/>
</dbReference>
<dbReference type="Gene3D" id="2.60.40.4070">
    <property type="match status" value="1"/>
</dbReference>
<dbReference type="Pfam" id="PF13180">
    <property type="entry name" value="PDZ_2"/>
    <property type="match status" value="1"/>
</dbReference>
<dbReference type="GO" id="GO:0010411">
    <property type="term" value="P:xyloglucan metabolic process"/>
    <property type="evidence" value="ECO:0007669"/>
    <property type="project" value="TreeGrafter"/>
</dbReference>
<dbReference type="PANTHER" id="PTHR43739:SF5">
    <property type="entry name" value="EXO-ALPHA-SIALIDASE"/>
    <property type="match status" value="1"/>
</dbReference>
<dbReference type="Pfam" id="PF15902">
    <property type="entry name" value="Sortilin-Vps10"/>
    <property type="match status" value="1"/>
</dbReference>
<feature type="region of interest" description="Disordered" evidence="2">
    <location>
        <begin position="675"/>
        <end position="696"/>
    </location>
</feature>
<reference evidence="5 6" key="1">
    <citation type="submission" date="2019-02" db="EMBL/GenBank/DDBJ databases">
        <title>Deep-cultivation of Planctomycetes and their phenomic and genomic characterization uncovers novel biology.</title>
        <authorList>
            <person name="Wiegand S."/>
            <person name="Jogler M."/>
            <person name="Boedeker C."/>
            <person name="Pinto D."/>
            <person name="Vollmers J."/>
            <person name="Rivas-Marin E."/>
            <person name="Kohn T."/>
            <person name="Peeters S.H."/>
            <person name="Heuer A."/>
            <person name="Rast P."/>
            <person name="Oberbeckmann S."/>
            <person name="Bunk B."/>
            <person name="Jeske O."/>
            <person name="Meyerdierks A."/>
            <person name="Storesund J.E."/>
            <person name="Kallscheuer N."/>
            <person name="Luecker S."/>
            <person name="Lage O.M."/>
            <person name="Pohl T."/>
            <person name="Merkel B.J."/>
            <person name="Hornburger P."/>
            <person name="Mueller R.-W."/>
            <person name="Bruemmer F."/>
            <person name="Labrenz M."/>
            <person name="Spormann A.M."/>
            <person name="Op den Camp H."/>
            <person name="Overmann J."/>
            <person name="Amann R."/>
            <person name="Jetten M.S.M."/>
            <person name="Mascher T."/>
            <person name="Medema M.H."/>
            <person name="Devos D.P."/>
            <person name="Kaster A.-K."/>
            <person name="Ovreas L."/>
            <person name="Rohde M."/>
            <person name="Galperin M.Y."/>
            <person name="Jogler C."/>
        </authorList>
    </citation>
    <scope>NUCLEOTIDE SEQUENCE [LARGE SCALE GENOMIC DNA]</scope>
    <source>
        <strain evidence="5 6">Pla163</strain>
    </source>
</reference>
<organism evidence="5 6">
    <name type="scientific">Rohdeia mirabilis</name>
    <dbReference type="NCBI Taxonomy" id="2528008"/>
    <lineage>
        <taxon>Bacteria</taxon>
        <taxon>Pseudomonadati</taxon>
        <taxon>Planctomycetota</taxon>
        <taxon>Planctomycetia</taxon>
        <taxon>Planctomycetia incertae sedis</taxon>
        <taxon>Rohdeia</taxon>
    </lineage>
</organism>
<evidence type="ECO:0000256" key="2">
    <source>
        <dbReference type="SAM" id="MobiDB-lite"/>
    </source>
</evidence>
<feature type="signal peptide" evidence="3">
    <location>
        <begin position="1"/>
        <end position="24"/>
    </location>
</feature>
<protein>
    <submittedName>
        <fullName evidence="5">BNR/Asp-box repeat protein</fullName>
    </submittedName>
</protein>
<feature type="compositionally biased region" description="Acidic residues" evidence="2">
    <location>
        <begin position="736"/>
        <end position="747"/>
    </location>
</feature>
<keyword evidence="3" id="KW-0732">Signal</keyword>
<dbReference type="OrthoDB" id="290345at2"/>
<keyword evidence="6" id="KW-1185">Reference proteome</keyword>
<evidence type="ECO:0000259" key="4">
    <source>
        <dbReference type="PROSITE" id="PS50106"/>
    </source>
</evidence>
<accession>A0A518D3D5</accession>
<gene>
    <name evidence="5" type="ORF">Pla163_31110</name>
</gene>
<name>A0A518D3D5_9BACT</name>
<evidence type="ECO:0000313" key="5">
    <source>
        <dbReference type="EMBL" id="QDU85964.1"/>
    </source>
</evidence>
<dbReference type="InterPro" id="IPR036034">
    <property type="entry name" value="PDZ_sf"/>
</dbReference>
<feature type="region of interest" description="Disordered" evidence="2">
    <location>
        <begin position="1280"/>
        <end position="1302"/>
    </location>
</feature>
<dbReference type="EMBL" id="CP036290">
    <property type="protein sequence ID" value="QDU85964.1"/>
    <property type="molecule type" value="Genomic_DNA"/>
</dbReference>
<feature type="region of interest" description="Disordered" evidence="2">
    <location>
        <begin position="728"/>
        <end position="756"/>
    </location>
</feature>
<evidence type="ECO:0000256" key="1">
    <source>
        <dbReference type="ARBA" id="ARBA00022737"/>
    </source>
</evidence>